<proteinExistence type="predicted"/>
<reference evidence="1 2" key="1">
    <citation type="submission" date="2023-07" db="EMBL/GenBank/DDBJ databases">
        <title>Sorghum-associated microbial communities from plants grown in Nebraska, USA.</title>
        <authorList>
            <person name="Schachtman D."/>
        </authorList>
    </citation>
    <scope>NUCLEOTIDE SEQUENCE [LARGE SCALE GENOMIC DNA]</scope>
    <source>
        <strain evidence="1 2">BE57</strain>
    </source>
</reference>
<evidence type="ECO:0000313" key="1">
    <source>
        <dbReference type="EMBL" id="MDR6803035.1"/>
    </source>
</evidence>
<protein>
    <submittedName>
        <fullName evidence="1">Thiol-disulfide isomerase/thioredoxin</fullName>
    </submittedName>
</protein>
<organism evidence="1 2">
    <name type="scientific">Dyadobacter fermentans</name>
    <dbReference type="NCBI Taxonomy" id="94254"/>
    <lineage>
        <taxon>Bacteria</taxon>
        <taxon>Pseudomonadati</taxon>
        <taxon>Bacteroidota</taxon>
        <taxon>Cytophagia</taxon>
        <taxon>Cytophagales</taxon>
        <taxon>Spirosomataceae</taxon>
        <taxon>Dyadobacter</taxon>
    </lineage>
</organism>
<sequence>MKRIICIAMLAFAFTSCDFKSGRIENTKELSREIKASQIKRVTNVQLVSSADEWGKKIAQIAEKSLKGELEKNPDAGLAHCRDLSGIPVIAALEKEYGVKVELFGINDVKRADLHAKEREILDAYAYSAKSNTQAGDNLQQLNDSLLVYNAPVAAGSVICKKCMAAQDTTFAVWRLLFNKKEIIRKLDAKQLKD</sequence>
<accession>A0ABU1QRU9</accession>
<dbReference type="RefSeq" id="WP_309980565.1">
    <property type="nucleotide sequence ID" value="NZ_JAVDTI010000001.1"/>
</dbReference>
<comment type="caution">
    <text evidence="1">The sequence shown here is derived from an EMBL/GenBank/DDBJ whole genome shotgun (WGS) entry which is preliminary data.</text>
</comment>
<dbReference type="GO" id="GO:0016853">
    <property type="term" value="F:isomerase activity"/>
    <property type="evidence" value="ECO:0007669"/>
    <property type="project" value="UniProtKB-KW"/>
</dbReference>
<dbReference type="EMBL" id="JAVDTI010000001">
    <property type="protein sequence ID" value="MDR6803035.1"/>
    <property type="molecule type" value="Genomic_DNA"/>
</dbReference>
<keyword evidence="2" id="KW-1185">Reference proteome</keyword>
<dbReference type="PROSITE" id="PS51257">
    <property type="entry name" value="PROKAR_LIPOPROTEIN"/>
    <property type="match status" value="1"/>
</dbReference>
<dbReference type="Proteomes" id="UP001264980">
    <property type="component" value="Unassembled WGS sequence"/>
</dbReference>
<evidence type="ECO:0000313" key="2">
    <source>
        <dbReference type="Proteomes" id="UP001264980"/>
    </source>
</evidence>
<name>A0ABU1QRU9_9BACT</name>
<keyword evidence="1" id="KW-0413">Isomerase</keyword>
<gene>
    <name evidence="1" type="ORF">J2W84_000072</name>
</gene>